<feature type="region of interest" description="Disordered" evidence="1">
    <location>
        <begin position="150"/>
        <end position="169"/>
    </location>
</feature>
<evidence type="ECO:0000256" key="2">
    <source>
        <dbReference type="SAM" id="Phobius"/>
    </source>
</evidence>
<dbReference type="InterPro" id="IPR010982">
    <property type="entry name" value="Lambda_DNA-bd_dom_sf"/>
</dbReference>
<dbReference type="RefSeq" id="WP_135710705.1">
    <property type="nucleotide sequence ID" value="NZ_CABFKI010000011.1"/>
</dbReference>
<dbReference type="PANTHER" id="PTHR34475:SF1">
    <property type="entry name" value="CYTOSKELETON PROTEIN RODZ"/>
    <property type="match status" value="1"/>
</dbReference>
<dbReference type="GeneID" id="86156060"/>
<keyword evidence="2" id="KW-0812">Transmembrane</keyword>
<reference evidence="4 5" key="1">
    <citation type="submission" date="2019-05" db="EMBL/GenBank/DDBJ databases">
        <authorList>
            <consortium name="Pathogen Informatics"/>
        </authorList>
    </citation>
    <scope>NUCLEOTIDE SEQUENCE [LARGE SCALE GENOMIC DNA]</scope>
    <source>
        <strain evidence="4 5">NM319</strain>
    </source>
</reference>
<feature type="compositionally biased region" description="Polar residues" evidence="1">
    <location>
        <begin position="227"/>
        <end position="237"/>
    </location>
</feature>
<feature type="region of interest" description="Disordered" evidence="1">
    <location>
        <begin position="190"/>
        <end position="239"/>
    </location>
</feature>
<feature type="compositionally biased region" description="Polar residues" evidence="1">
    <location>
        <begin position="205"/>
        <end position="217"/>
    </location>
</feature>
<accession>A0ABY6TL23</accession>
<evidence type="ECO:0000256" key="1">
    <source>
        <dbReference type="SAM" id="MobiDB-lite"/>
    </source>
</evidence>
<dbReference type="Gene3D" id="1.10.260.40">
    <property type="entry name" value="lambda repressor-like DNA-binding domains"/>
    <property type="match status" value="1"/>
</dbReference>
<feature type="compositionally biased region" description="Polar residues" evidence="1">
    <location>
        <begin position="150"/>
        <end position="162"/>
    </location>
</feature>
<dbReference type="Pfam" id="PF13413">
    <property type="entry name" value="HTH_25"/>
    <property type="match status" value="1"/>
</dbReference>
<evidence type="ECO:0000313" key="5">
    <source>
        <dbReference type="Proteomes" id="UP000308167"/>
    </source>
</evidence>
<dbReference type="InterPro" id="IPR050400">
    <property type="entry name" value="Bact_Cytoskel_RodZ"/>
</dbReference>
<feature type="domain" description="Cytoskeleton protein RodZ-like C-terminal" evidence="3">
    <location>
        <begin position="248"/>
        <end position="313"/>
    </location>
</feature>
<dbReference type="InterPro" id="IPR025194">
    <property type="entry name" value="RodZ-like_C"/>
</dbReference>
<sequence>MAETEQLTTELSVGEQFRQAREKMGLSLENTANKINLRVKILEYIENNDFSHKNIPATFMKGYIRTYAKFLKLPEEIWETTIANLGDTTKHDFNRIARVERVTNPHSHSRWVGYFTTGVVAVVIGMTVLWWWENYQQSNTERDTLVQNYTPSENSVSDNPDNNVALPSPAATVLNNTDSATSALPQTEVPAQASAEMVQAEPVTQPATEQNSSNPMMNEQAAKESAVENSQENQPAANVQGDLHIEVVTATSWISVKDANRKVLAEKEYKKGEILSFDHKGPYSVIIGAPSNVKITYKGEDYPLKVDGRIAKFKL</sequence>
<evidence type="ECO:0000313" key="4">
    <source>
        <dbReference type="EMBL" id="VTU08843.1"/>
    </source>
</evidence>
<gene>
    <name evidence="4" type="primary">rodZ</name>
    <name evidence="4" type="ORF">SAMEA1410922_01684</name>
</gene>
<dbReference type="EMBL" id="CABFKI010000011">
    <property type="protein sequence ID" value="VTU08843.1"/>
    <property type="molecule type" value="Genomic_DNA"/>
</dbReference>
<dbReference type="Pfam" id="PF13464">
    <property type="entry name" value="RodZ_C"/>
    <property type="match status" value="1"/>
</dbReference>
<protein>
    <submittedName>
        <fullName evidence="4">Helix-turn-helix domain-containing protein</fullName>
    </submittedName>
</protein>
<proteinExistence type="predicted"/>
<comment type="caution">
    <text evidence="4">The sequence shown here is derived from an EMBL/GenBank/DDBJ whole genome shotgun (WGS) entry which is preliminary data.</text>
</comment>
<organism evidence="4 5">
    <name type="scientific">Actinobacillus porcinus</name>
    <dbReference type="NCBI Taxonomy" id="51048"/>
    <lineage>
        <taxon>Bacteria</taxon>
        <taxon>Pseudomonadati</taxon>
        <taxon>Pseudomonadota</taxon>
        <taxon>Gammaproteobacteria</taxon>
        <taxon>Pasteurellales</taxon>
        <taxon>Pasteurellaceae</taxon>
        <taxon>Actinobacillus</taxon>
    </lineage>
</organism>
<keyword evidence="2" id="KW-0472">Membrane</keyword>
<keyword evidence="2" id="KW-1133">Transmembrane helix</keyword>
<keyword evidence="5" id="KW-1185">Reference proteome</keyword>
<dbReference type="PANTHER" id="PTHR34475">
    <property type="match status" value="1"/>
</dbReference>
<feature type="transmembrane region" description="Helical" evidence="2">
    <location>
        <begin position="111"/>
        <end position="132"/>
    </location>
</feature>
<evidence type="ECO:0000259" key="3">
    <source>
        <dbReference type="Pfam" id="PF13464"/>
    </source>
</evidence>
<name>A0ABY6TL23_9PAST</name>
<dbReference type="Proteomes" id="UP000308167">
    <property type="component" value="Unassembled WGS sequence"/>
</dbReference>